<gene>
    <name evidence="1" type="ORF">PS2_032</name>
</gene>
<dbReference type="GeneID" id="19484920"/>
<protein>
    <submittedName>
        <fullName evidence="1">Uncharacterized protein</fullName>
    </submittedName>
</protein>
<proteinExistence type="predicted"/>
<organism evidence="1 2">
    <name type="scientific">Serratia phage PS2</name>
    <dbReference type="NCBI Taxonomy" id="1481112"/>
    <lineage>
        <taxon>Viruses</taxon>
        <taxon>Duplodnaviria</taxon>
        <taxon>Heunggongvirae</taxon>
        <taxon>Uroviricota</taxon>
        <taxon>Caudoviricetes</taxon>
        <taxon>Muldoonvirus</taxon>
        <taxon>Muldoonvirus PS2</taxon>
    </lineage>
</organism>
<reference evidence="1 2" key="1">
    <citation type="submission" date="2014-01" db="EMBL/GenBank/DDBJ databases">
        <authorList>
            <person name="Zhang G."/>
            <person name="Jin J."/>
            <person name="Li Z.J."/>
            <person name="Wang S.W."/>
            <person name="Chen S.J."/>
            <person name="Wang S.M."/>
            <person name="Wang X.T."/>
            <person name="Li Y.H."/>
            <person name="Wang J."/>
            <person name="Yang C.K."/>
            <person name="Wang L."/>
        </authorList>
    </citation>
    <scope>NUCLEOTIDE SEQUENCE [LARGE SCALE GENOMIC DNA]</scope>
</reference>
<accession>A0A023W6C5</accession>
<sequence>MMRKNIESPIKVFQEAKIVKQILLKKYIAMKPKTFWERQKFGFKDQTEYFKLRAAIVEVMFMQNLAREYLRRMYLNGCVTFTDGDEISWEQFIVYSYQIR</sequence>
<dbReference type="KEGG" id="vg:19484920"/>
<dbReference type="RefSeq" id="YP_009030079.1">
    <property type="nucleotide sequence ID" value="NC_024121.1"/>
</dbReference>
<keyword evidence="2" id="KW-1185">Reference proteome</keyword>
<evidence type="ECO:0000313" key="1">
    <source>
        <dbReference type="EMBL" id="AHY25282.1"/>
    </source>
</evidence>
<dbReference type="Proteomes" id="UP000024445">
    <property type="component" value="Segment"/>
</dbReference>
<dbReference type="EMBL" id="KJ025957">
    <property type="protein sequence ID" value="AHY25282.1"/>
    <property type="molecule type" value="Genomic_DNA"/>
</dbReference>
<evidence type="ECO:0000313" key="2">
    <source>
        <dbReference type="Proteomes" id="UP000024445"/>
    </source>
</evidence>
<name>A0A023W6C5_9CAUD</name>